<feature type="chain" id="PRO_5001899134" description="Cytochrome c domain-containing protein" evidence="7">
    <location>
        <begin position="27"/>
        <end position="143"/>
    </location>
</feature>
<dbReference type="RefSeq" id="WP_034730621.1">
    <property type="nucleotide sequence ID" value="NZ_JPIN01000002.1"/>
</dbReference>
<dbReference type="GO" id="GO:0009055">
    <property type="term" value="F:electron transfer activity"/>
    <property type="evidence" value="ECO:0007669"/>
    <property type="project" value="InterPro"/>
</dbReference>
<name>A0A094JA66_9GAMM</name>
<evidence type="ECO:0000259" key="8">
    <source>
        <dbReference type="PROSITE" id="PS51007"/>
    </source>
</evidence>
<dbReference type="PRINTS" id="PR00604">
    <property type="entry name" value="CYTCHRMECIAB"/>
</dbReference>
<keyword evidence="2 6" id="KW-0349">Heme</keyword>
<organism evidence="9 10">
    <name type="scientific">Pseudidiomarina atlantica</name>
    <dbReference type="NCBI Taxonomy" id="1517416"/>
    <lineage>
        <taxon>Bacteria</taxon>
        <taxon>Pseudomonadati</taxon>
        <taxon>Pseudomonadota</taxon>
        <taxon>Gammaproteobacteria</taxon>
        <taxon>Alteromonadales</taxon>
        <taxon>Idiomarinaceae</taxon>
        <taxon>Pseudidiomarina</taxon>
    </lineage>
</organism>
<accession>A0A094JA66</accession>
<gene>
    <name evidence="9" type="ORF">IDAT_03770</name>
</gene>
<feature type="signal peptide" evidence="7">
    <location>
        <begin position="1"/>
        <end position="26"/>
    </location>
</feature>
<sequence length="143" mass="15804">MQLLLRILLSSVMLVGLTGCVGGSQTAESEPAIAPPDAETLALGQKQFKYKCAACHSMEAGENSLFGPHLSGIVGRQIGTLADYSFTEIVADHDFVWTRQRLDDWLFDPQTMVPEMCMPFLGLRNPTQRLALLRYLEFAEVAK</sequence>
<dbReference type="InterPro" id="IPR009056">
    <property type="entry name" value="Cyt_c-like_dom"/>
</dbReference>
<dbReference type="EMBL" id="JPIN01000002">
    <property type="protein sequence ID" value="KFZ29476.1"/>
    <property type="molecule type" value="Genomic_DNA"/>
</dbReference>
<dbReference type="InterPro" id="IPR036909">
    <property type="entry name" value="Cyt_c-like_dom_sf"/>
</dbReference>
<dbReference type="OrthoDB" id="9805828at2"/>
<proteinExistence type="predicted"/>
<evidence type="ECO:0000256" key="5">
    <source>
        <dbReference type="ARBA" id="ARBA00023004"/>
    </source>
</evidence>
<dbReference type="PROSITE" id="PS51007">
    <property type="entry name" value="CYTC"/>
    <property type="match status" value="1"/>
</dbReference>
<dbReference type="PROSITE" id="PS51257">
    <property type="entry name" value="PROKAR_LIPOPROTEIN"/>
    <property type="match status" value="1"/>
</dbReference>
<keyword evidence="10" id="KW-1185">Reference proteome</keyword>
<dbReference type="GO" id="GO:0020037">
    <property type="term" value="F:heme binding"/>
    <property type="evidence" value="ECO:0007669"/>
    <property type="project" value="InterPro"/>
</dbReference>
<keyword evidence="4" id="KW-0249">Electron transport</keyword>
<reference evidence="9 10" key="1">
    <citation type="submission" date="2014-06" db="EMBL/GenBank/DDBJ databases">
        <title>Draft genome sequence of Idiomarina sp. MCCC 1A10513.</title>
        <authorList>
            <person name="Du J."/>
            <person name="Lai Q."/>
            <person name="Shao Z."/>
        </authorList>
    </citation>
    <scope>NUCLEOTIDE SEQUENCE [LARGE SCALE GENOMIC DNA]</scope>
    <source>
        <strain evidence="9 10">MCCC 1A10513</strain>
    </source>
</reference>
<dbReference type="STRING" id="1517416.IDAT_03770"/>
<dbReference type="Proteomes" id="UP000053718">
    <property type="component" value="Unassembled WGS sequence"/>
</dbReference>
<dbReference type="GO" id="GO:0046872">
    <property type="term" value="F:metal ion binding"/>
    <property type="evidence" value="ECO:0007669"/>
    <property type="project" value="UniProtKB-KW"/>
</dbReference>
<evidence type="ECO:0000313" key="9">
    <source>
        <dbReference type="EMBL" id="KFZ29476.1"/>
    </source>
</evidence>
<evidence type="ECO:0000256" key="2">
    <source>
        <dbReference type="ARBA" id="ARBA00022617"/>
    </source>
</evidence>
<evidence type="ECO:0000256" key="3">
    <source>
        <dbReference type="ARBA" id="ARBA00022723"/>
    </source>
</evidence>
<dbReference type="Gene3D" id="1.10.760.10">
    <property type="entry name" value="Cytochrome c-like domain"/>
    <property type="match status" value="1"/>
</dbReference>
<evidence type="ECO:0000256" key="4">
    <source>
        <dbReference type="ARBA" id="ARBA00022982"/>
    </source>
</evidence>
<dbReference type="PANTHER" id="PTHR11961">
    <property type="entry name" value="CYTOCHROME C"/>
    <property type="match status" value="1"/>
</dbReference>
<comment type="caution">
    <text evidence="9">The sequence shown here is derived from an EMBL/GenBank/DDBJ whole genome shotgun (WGS) entry which is preliminary data.</text>
</comment>
<dbReference type="eggNOG" id="COG3474">
    <property type="taxonomic scope" value="Bacteria"/>
</dbReference>
<feature type="domain" description="Cytochrome c" evidence="8">
    <location>
        <begin position="39"/>
        <end position="140"/>
    </location>
</feature>
<dbReference type="SUPFAM" id="SSF46626">
    <property type="entry name" value="Cytochrome c"/>
    <property type="match status" value="1"/>
</dbReference>
<keyword evidence="5 6" id="KW-0408">Iron</keyword>
<dbReference type="AlphaFoldDB" id="A0A094JA66"/>
<dbReference type="InterPro" id="IPR002327">
    <property type="entry name" value="Cyt_c_1A/1B"/>
</dbReference>
<keyword evidence="1" id="KW-0813">Transport</keyword>
<keyword evidence="3 6" id="KW-0479">Metal-binding</keyword>
<evidence type="ECO:0000256" key="7">
    <source>
        <dbReference type="SAM" id="SignalP"/>
    </source>
</evidence>
<evidence type="ECO:0000256" key="6">
    <source>
        <dbReference type="PROSITE-ProRule" id="PRU00433"/>
    </source>
</evidence>
<evidence type="ECO:0000256" key="1">
    <source>
        <dbReference type="ARBA" id="ARBA00022448"/>
    </source>
</evidence>
<keyword evidence="7" id="KW-0732">Signal</keyword>
<evidence type="ECO:0000313" key="10">
    <source>
        <dbReference type="Proteomes" id="UP000053718"/>
    </source>
</evidence>
<dbReference type="Pfam" id="PF00034">
    <property type="entry name" value="Cytochrom_C"/>
    <property type="match status" value="1"/>
</dbReference>
<protein>
    <recommendedName>
        <fullName evidence="8">Cytochrome c domain-containing protein</fullName>
    </recommendedName>
</protein>